<evidence type="ECO:0000313" key="8">
    <source>
        <dbReference type="Proteomes" id="UP000198287"/>
    </source>
</evidence>
<evidence type="ECO:0000256" key="4">
    <source>
        <dbReference type="ARBA" id="ARBA00023136"/>
    </source>
</evidence>
<evidence type="ECO:0000256" key="2">
    <source>
        <dbReference type="ARBA" id="ARBA00022692"/>
    </source>
</evidence>
<feature type="transmembrane region" description="Helical" evidence="6">
    <location>
        <begin position="166"/>
        <end position="190"/>
    </location>
</feature>
<dbReference type="AlphaFoldDB" id="A0A226E3L4"/>
<feature type="transmembrane region" description="Helical" evidence="6">
    <location>
        <begin position="456"/>
        <end position="476"/>
    </location>
</feature>
<feature type="transmembrane region" description="Helical" evidence="6">
    <location>
        <begin position="211"/>
        <end position="232"/>
    </location>
</feature>
<comment type="subcellular location">
    <subcellularLocation>
        <location evidence="1">Membrane</location>
        <topology evidence="1">Multi-pass membrane protein</topology>
    </subcellularLocation>
</comment>
<dbReference type="PANTHER" id="PTHR23507:SF1">
    <property type="entry name" value="FI18259P1-RELATED"/>
    <property type="match status" value="1"/>
</dbReference>
<evidence type="ECO:0000256" key="5">
    <source>
        <dbReference type="SAM" id="MobiDB-lite"/>
    </source>
</evidence>
<evidence type="ECO:0000256" key="3">
    <source>
        <dbReference type="ARBA" id="ARBA00022989"/>
    </source>
</evidence>
<keyword evidence="3 6" id="KW-1133">Transmembrane helix</keyword>
<protein>
    <submittedName>
        <fullName evidence="7">Proton-coupled folate transporter</fullName>
    </submittedName>
</protein>
<dbReference type="GO" id="GO:0022857">
    <property type="term" value="F:transmembrane transporter activity"/>
    <property type="evidence" value="ECO:0007669"/>
    <property type="project" value="InterPro"/>
</dbReference>
<dbReference type="Gene3D" id="1.20.1250.20">
    <property type="entry name" value="MFS general substrate transporter like domains"/>
    <property type="match status" value="1"/>
</dbReference>
<dbReference type="Pfam" id="PF07690">
    <property type="entry name" value="MFS_1"/>
    <property type="match status" value="1"/>
</dbReference>
<organism evidence="7 8">
    <name type="scientific">Folsomia candida</name>
    <name type="common">Springtail</name>
    <dbReference type="NCBI Taxonomy" id="158441"/>
    <lineage>
        <taxon>Eukaryota</taxon>
        <taxon>Metazoa</taxon>
        <taxon>Ecdysozoa</taxon>
        <taxon>Arthropoda</taxon>
        <taxon>Hexapoda</taxon>
        <taxon>Collembola</taxon>
        <taxon>Entomobryomorpha</taxon>
        <taxon>Isotomoidea</taxon>
        <taxon>Isotomidae</taxon>
        <taxon>Proisotominae</taxon>
        <taxon>Folsomia</taxon>
    </lineage>
</organism>
<keyword evidence="4 6" id="KW-0472">Membrane</keyword>
<accession>A0A226E3L4</accession>
<evidence type="ECO:0000256" key="6">
    <source>
        <dbReference type="SAM" id="Phobius"/>
    </source>
</evidence>
<dbReference type="InterPro" id="IPR036259">
    <property type="entry name" value="MFS_trans_sf"/>
</dbReference>
<feature type="compositionally biased region" description="Basic and acidic residues" evidence="5">
    <location>
        <begin position="1"/>
        <end position="12"/>
    </location>
</feature>
<comment type="caution">
    <text evidence="7">The sequence shown here is derived from an EMBL/GenBank/DDBJ whole genome shotgun (WGS) entry which is preliminary data.</text>
</comment>
<keyword evidence="8" id="KW-1185">Reference proteome</keyword>
<dbReference type="Proteomes" id="UP000198287">
    <property type="component" value="Unassembled WGS sequence"/>
</dbReference>
<dbReference type="OMA" id="WSFPLQT"/>
<feature type="transmembrane region" description="Helical" evidence="6">
    <location>
        <begin position="351"/>
        <end position="373"/>
    </location>
</feature>
<reference evidence="7 8" key="1">
    <citation type="submission" date="2015-12" db="EMBL/GenBank/DDBJ databases">
        <title>The genome of Folsomia candida.</title>
        <authorList>
            <person name="Faddeeva A."/>
            <person name="Derks M.F."/>
            <person name="Anvar Y."/>
            <person name="Smit S."/>
            <person name="Van Straalen N."/>
            <person name="Roelofs D."/>
        </authorList>
    </citation>
    <scope>NUCLEOTIDE SEQUENCE [LARGE SCALE GENOMIC DNA]</scope>
    <source>
        <strain evidence="7 8">VU population</strain>
        <tissue evidence="7">Whole body</tissue>
    </source>
</reference>
<evidence type="ECO:0000256" key="1">
    <source>
        <dbReference type="ARBA" id="ARBA00004141"/>
    </source>
</evidence>
<feature type="transmembrane region" description="Helical" evidence="6">
    <location>
        <begin position="109"/>
        <end position="127"/>
    </location>
</feature>
<feature type="region of interest" description="Disordered" evidence="5">
    <location>
        <begin position="1"/>
        <end position="24"/>
    </location>
</feature>
<dbReference type="PANTHER" id="PTHR23507">
    <property type="entry name" value="ZGC:174356"/>
    <property type="match status" value="1"/>
</dbReference>
<dbReference type="GO" id="GO:0016020">
    <property type="term" value="C:membrane"/>
    <property type="evidence" value="ECO:0007669"/>
    <property type="project" value="UniProtKB-SubCell"/>
</dbReference>
<feature type="transmembrane region" description="Helical" evidence="6">
    <location>
        <begin position="424"/>
        <end position="444"/>
    </location>
</feature>
<feature type="transmembrane region" description="Helical" evidence="6">
    <location>
        <begin position="315"/>
        <end position="339"/>
    </location>
</feature>
<proteinExistence type="predicted"/>
<gene>
    <name evidence="7" type="ORF">Fcan01_13762</name>
</gene>
<feature type="transmembrane region" description="Helical" evidence="6">
    <location>
        <begin position="36"/>
        <end position="63"/>
    </location>
</feature>
<dbReference type="SUPFAM" id="SSF103473">
    <property type="entry name" value="MFS general substrate transporter"/>
    <property type="match status" value="1"/>
</dbReference>
<feature type="transmembrane region" description="Helical" evidence="6">
    <location>
        <begin position="238"/>
        <end position="256"/>
    </location>
</feature>
<dbReference type="InterPro" id="IPR011701">
    <property type="entry name" value="MFS"/>
</dbReference>
<feature type="transmembrane region" description="Helical" evidence="6">
    <location>
        <begin position="139"/>
        <end position="160"/>
    </location>
</feature>
<keyword evidence="2 6" id="KW-0812">Transmembrane</keyword>
<dbReference type="OrthoDB" id="3026777at2759"/>
<evidence type="ECO:0000313" key="7">
    <source>
        <dbReference type="EMBL" id="OXA52335.1"/>
    </source>
</evidence>
<name>A0A226E3L4_FOLCA</name>
<dbReference type="EMBL" id="LNIX01000007">
    <property type="protein sequence ID" value="OXA52335.1"/>
    <property type="molecule type" value="Genomic_DNA"/>
</dbReference>
<feature type="region of interest" description="Disordered" evidence="5">
    <location>
        <begin position="489"/>
        <end position="511"/>
    </location>
</feature>
<sequence>MFSPPAEKDKAADQMVSSPPPEVEQQHRVKAKVREWVGVLSSVSVEPAALCMMASNLMTYLLFQNLFIENICRVGRNHSEEVCREIVSVNPAYAEEEQEIQKIFAYHKSYRVLLDFTLPIIFVLFVGPWSDYYGRKIPLLVTSTGTALYAMVSLYCSFHVGTMDPLWVNLITAIPRCLTGGEVAFGMAAYSYISDKTDHKYRTVRTGMLNAGYQLGVPLGFSLVGLAARSGLSYSTSFSISVVFSLSAVVIVALTVKNETKFDRMRNSGSGIVSKKRESGESNPTCWSIIDPRNNIISVIALPFKRREGNARMNILLLLLAFIFSAAPIHGEFQVFYLFVRERLGWDVVAFGSFSSFNWFIGVSGVALSMGILSKWMQLRDPIVGFISGMSQMASTVDLMNGTMVVIARSMLSKLVHRDEIGKLFSLIAVLESFIPLGIIPVYATVYGLTVQTFSGSVIILSAILTIPPQIIYMWFICNKKGHEQEAIGQEGNNRLGHKVSKNGKFGESGA</sequence>